<dbReference type="InterPro" id="IPR009351">
    <property type="entry name" value="AlkZ-like"/>
</dbReference>
<organism evidence="1 2">
    <name type="scientific">Flavobacterium silvaticum</name>
    <dbReference type="NCBI Taxonomy" id="1852020"/>
    <lineage>
        <taxon>Bacteria</taxon>
        <taxon>Pseudomonadati</taxon>
        <taxon>Bacteroidota</taxon>
        <taxon>Flavobacteriia</taxon>
        <taxon>Flavobacteriales</taxon>
        <taxon>Flavobacteriaceae</taxon>
        <taxon>Flavobacterium</taxon>
    </lineage>
</organism>
<gene>
    <name evidence="1" type="ORF">G6047_14360</name>
</gene>
<dbReference type="Proteomes" id="UP000712080">
    <property type="component" value="Unassembled WGS sequence"/>
</dbReference>
<comment type="caution">
    <text evidence="1">The sequence shown here is derived from an EMBL/GenBank/DDBJ whole genome shotgun (WGS) entry which is preliminary data.</text>
</comment>
<name>A0A972JIN0_9FLAO</name>
<sequence>MKFTEIASQRLINQQLINPEIKSIKTLVSHLGAIQAQDFSMSKWAIGVRIPGISEDDVEKALDDADIVRTHVLRPTWHLTSADDIPWMLELTGKNIRRLMGTNDRKLGLDDAIFKKALKLIEKALSDGEHLTRLELMEILNYHNINTSEYRSGHFMMAAELDGLVISGKKKGKEQTYALLAERVKNPVKFSREEALAELAKRYFTSHGPATLLDFMWWSGLSKTDCKTAVSSNEKMLEKAEIQQNTYYFAKWHDVKAGKSSQLLPAFDEFFVGYKDRSASLNPDHHKHTFTANGIFRPILVLDGQGCGIWKRVNGKATVTVETTFLDQIPESRKASFEKQVKAYSNFIGQKISYKSSE</sequence>
<dbReference type="EMBL" id="JAAMPU010000108">
    <property type="protein sequence ID" value="NMH29220.1"/>
    <property type="molecule type" value="Genomic_DNA"/>
</dbReference>
<protein>
    <submittedName>
        <fullName evidence="1">Winged helix DNA-binding domain-containing protein</fullName>
    </submittedName>
</protein>
<evidence type="ECO:0000313" key="2">
    <source>
        <dbReference type="Proteomes" id="UP000712080"/>
    </source>
</evidence>
<proteinExistence type="predicted"/>
<dbReference type="PANTHER" id="PTHR38479:SF2">
    <property type="entry name" value="WINGED HELIX DNA-BINDING DOMAIN-CONTAINING PROTEIN"/>
    <property type="match status" value="1"/>
</dbReference>
<reference evidence="1" key="1">
    <citation type="submission" date="2020-02" db="EMBL/GenBank/DDBJ databases">
        <title>Flavobacterium sp. genome.</title>
        <authorList>
            <person name="Jung H.S."/>
            <person name="Baek J.H."/>
            <person name="Jeon C.O."/>
        </authorList>
    </citation>
    <scope>NUCLEOTIDE SEQUENCE</scope>
    <source>
        <strain evidence="1">SE-s28</strain>
    </source>
</reference>
<keyword evidence="1" id="KW-0238">DNA-binding</keyword>
<keyword evidence="2" id="KW-1185">Reference proteome</keyword>
<accession>A0A972JIN0</accession>
<evidence type="ECO:0000313" key="1">
    <source>
        <dbReference type="EMBL" id="NMH29220.1"/>
    </source>
</evidence>
<dbReference type="RefSeq" id="WP_169528325.1">
    <property type="nucleotide sequence ID" value="NZ_JAAMPU010000108.1"/>
</dbReference>
<dbReference type="Pfam" id="PF06224">
    <property type="entry name" value="AlkZ-like"/>
    <property type="match status" value="1"/>
</dbReference>
<dbReference type="AlphaFoldDB" id="A0A972JIN0"/>
<dbReference type="PANTHER" id="PTHR38479">
    <property type="entry name" value="LMO0824 PROTEIN"/>
    <property type="match status" value="1"/>
</dbReference>
<dbReference type="GO" id="GO:0003677">
    <property type="term" value="F:DNA binding"/>
    <property type="evidence" value="ECO:0007669"/>
    <property type="project" value="UniProtKB-KW"/>
</dbReference>